<proteinExistence type="predicted"/>
<evidence type="ECO:0000313" key="3">
    <source>
        <dbReference type="Proteomes" id="UP001251085"/>
    </source>
</evidence>
<accession>A0ABU3E8V0</accession>
<feature type="domain" description="CobE/GbiG C-terminal" evidence="1">
    <location>
        <begin position="3"/>
        <end position="111"/>
    </location>
</feature>
<dbReference type="Gene3D" id="3.30.420.180">
    <property type="entry name" value="CobE/GbiG C-terminal domain"/>
    <property type="match status" value="1"/>
</dbReference>
<dbReference type="Proteomes" id="UP001251085">
    <property type="component" value="Unassembled WGS sequence"/>
</dbReference>
<evidence type="ECO:0000259" key="1">
    <source>
        <dbReference type="Pfam" id="PF01890"/>
    </source>
</evidence>
<sequence length="116" mass="11533">MRIAGLGFRNGATLASLREALARAGRADALATCASKAHAPALQALARHLDLPLMAVPVAGVATPTRSSRVEAMHGTGSVAEAAALAALGADARIVVPRVTSRDGMATAAIAEGDAP</sequence>
<dbReference type="EMBL" id="JAVRQI010000001">
    <property type="protein sequence ID" value="MDT1060645.1"/>
    <property type="molecule type" value="Genomic_DNA"/>
</dbReference>
<dbReference type="SUPFAM" id="SSF159664">
    <property type="entry name" value="CobE/GbiG C-terminal domain-like"/>
    <property type="match status" value="1"/>
</dbReference>
<protein>
    <submittedName>
        <fullName evidence="2">Cobalamin biosynthesis protein</fullName>
    </submittedName>
</protein>
<name>A0ABU3E8V0_9RHOB</name>
<gene>
    <name evidence="2" type="ORF">RM190_02180</name>
</gene>
<organism evidence="2 3">
    <name type="scientific">Paracoccus broussonetiae</name>
    <dbReference type="NCBI Taxonomy" id="3075834"/>
    <lineage>
        <taxon>Bacteria</taxon>
        <taxon>Pseudomonadati</taxon>
        <taxon>Pseudomonadota</taxon>
        <taxon>Alphaproteobacteria</taxon>
        <taxon>Rhodobacterales</taxon>
        <taxon>Paracoccaceae</taxon>
        <taxon>Paracoccus</taxon>
    </lineage>
</organism>
<keyword evidence="3" id="KW-1185">Reference proteome</keyword>
<dbReference type="Pfam" id="PF01890">
    <property type="entry name" value="CbiG_C"/>
    <property type="match status" value="1"/>
</dbReference>
<dbReference type="InterPro" id="IPR036518">
    <property type="entry name" value="CobE/GbiG_C_sf"/>
</dbReference>
<evidence type="ECO:0000313" key="2">
    <source>
        <dbReference type="EMBL" id="MDT1060645.1"/>
    </source>
</evidence>
<dbReference type="InterPro" id="IPR002750">
    <property type="entry name" value="CobE/GbiG_C"/>
</dbReference>
<dbReference type="RefSeq" id="WP_311757734.1">
    <property type="nucleotide sequence ID" value="NZ_JAVRQI010000001.1"/>
</dbReference>
<comment type="caution">
    <text evidence="2">The sequence shown here is derived from an EMBL/GenBank/DDBJ whole genome shotgun (WGS) entry which is preliminary data.</text>
</comment>
<reference evidence="3" key="1">
    <citation type="submission" date="2023-07" db="EMBL/GenBank/DDBJ databases">
        <title>Characterization of two Paracoccaceae strains isolated from Phycosphere and proposal of Xinfangfangia lacusdiani sp. nov.</title>
        <authorList>
            <person name="Deng Y."/>
            <person name="Zhang Y.Q."/>
        </authorList>
    </citation>
    <scope>NUCLEOTIDE SEQUENCE [LARGE SCALE GENOMIC DNA]</scope>
    <source>
        <strain evidence="3">CPCC 101403</strain>
    </source>
</reference>